<reference evidence="2 3" key="1">
    <citation type="journal article" date="2019" name="Syst. Appl. Microbiol.">
        <title>Oenococcus sicerae sp. nov., isolated from French cider.</title>
        <authorList>
            <person name="Cousin F.J."/>
            <person name="Le Guellec R."/>
            <person name="Chagnot C."/>
            <person name="Goux D."/>
            <person name="Dalmasso M."/>
            <person name="Laplace J.M."/>
            <person name="Cretenet M."/>
        </authorList>
    </citation>
    <scope>NUCLEOTIDE SEQUENCE [LARGE SCALE GENOMIC DNA]</scope>
    <source>
        <strain evidence="2 3">UCMA 15228</strain>
    </source>
</reference>
<protein>
    <submittedName>
        <fullName evidence="2">Uncharacterized protein</fullName>
    </submittedName>
</protein>
<feature type="transmembrane region" description="Helical" evidence="1">
    <location>
        <begin position="134"/>
        <end position="151"/>
    </location>
</feature>
<dbReference type="EMBL" id="CP029684">
    <property type="protein sequence ID" value="QAS70271.1"/>
    <property type="molecule type" value="Genomic_DNA"/>
</dbReference>
<dbReference type="RefSeq" id="WP_128686740.1">
    <property type="nucleotide sequence ID" value="NZ_CP029684.2"/>
</dbReference>
<keyword evidence="1" id="KW-0812">Transmembrane</keyword>
<proteinExistence type="predicted"/>
<feature type="transmembrane region" description="Helical" evidence="1">
    <location>
        <begin position="99"/>
        <end position="122"/>
    </location>
</feature>
<keyword evidence="1" id="KW-0472">Membrane</keyword>
<accession>A0ABX5QNH4</accession>
<evidence type="ECO:0000313" key="2">
    <source>
        <dbReference type="EMBL" id="QAS70271.1"/>
    </source>
</evidence>
<keyword evidence="3" id="KW-1185">Reference proteome</keyword>
<organism evidence="2 3">
    <name type="scientific">Oenococcus sicerae</name>
    <dbReference type="NCBI Taxonomy" id="2203724"/>
    <lineage>
        <taxon>Bacteria</taxon>
        <taxon>Bacillati</taxon>
        <taxon>Bacillota</taxon>
        <taxon>Bacilli</taxon>
        <taxon>Lactobacillales</taxon>
        <taxon>Lactobacillaceae</taxon>
        <taxon>Oenococcus</taxon>
    </lineage>
</organism>
<feature type="transmembrane region" description="Helical" evidence="1">
    <location>
        <begin position="60"/>
        <end position="79"/>
    </location>
</feature>
<sequence length="157" mass="17960">MPSDNIKKIKEILYKPFVSSRFLGIFFLIAGMALAFFSWHNTFLTDLNTTKNSIPIFWEYLRVFLVFPISCIIIVYSQFIFFGGIKNKKEPVKKSKDPLLFPAIVISLYVLLIGGMFLSHFFMSAKNLSKIDPLLSPLISFLGIFVGLYIAQMKLSK</sequence>
<evidence type="ECO:0000313" key="3">
    <source>
        <dbReference type="Proteomes" id="UP000286907"/>
    </source>
</evidence>
<keyword evidence="1" id="KW-1133">Transmembrane helix</keyword>
<dbReference type="Proteomes" id="UP000286907">
    <property type="component" value="Chromosome"/>
</dbReference>
<name>A0ABX5QNH4_9LACO</name>
<gene>
    <name evidence="2" type="ORF">DLJ48_06925</name>
</gene>
<evidence type="ECO:0000256" key="1">
    <source>
        <dbReference type="SAM" id="Phobius"/>
    </source>
</evidence>
<feature type="transmembrane region" description="Helical" evidence="1">
    <location>
        <begin position="21"/>
        <end position="40"/>
    </location>
</feature>